<gene>
    <name evidence="3" type="ORF">EV680_11813</name>
    <name evidence="4" type="ORF">LVJ78_09425</name>
</gene>
<sequence>MRAWLQRLLGKKPSTIWVSHPIFLQHEPGRNHPEAPARISAISAELQQQGIWRKLWRLEAEEADERQLALVHPSKYLNYLEARQPQNGKIARIDDDTVMSSHSLSAARCGAGAVIKAVDRVMQGKADNAFCAVRPPGHHAESDRAGGFCLINNVAVGAMHAIAQYRVQRVAVIDFDVHHANGTEEIFKGDPRVLLLNSCEPDLYPFPKPEIAAEHDNIVNTLLESGSGSLEMRRAVREQWLPRLAQFKPELILLSAGFDAHRDDEIGRLNWHEADYAWLTHQIMQAAPACAGRIVSVLEGGYHLESLSKSAAAHLYVLCGMGKPECAVKYDRYLKAQKEVTA</sequence>
<dbReference type="KEGG" id="usu:LVJ78_09425"/>
<proteinExistence type="inferred from homology"/>
<name>A0AAE9GW41_9NEIS</name>
<dbReference type="EMBL" id="SLXE01000018">
    <property type="protein sequence ID" value="TCP04209.1"/>
    <property type="molecule type" value="Genomic_DNA"/>
</dbReference>
<dbReference type="Gene3D" id="3.40.800.20">
    <property type="entry name" value="Histone deacetylase domain"/>
    <property type="match status" value="1"/>
</dbReference>
<comment type="similarity">
    <text evidence="1">Belongs to the histone deacetylase family.</text>
</comment>
<dbReference type="PANTHER" id="PTHR10625:SF10">
    <property type="entry name" value="HISTONE DEACETYLASE HDAC1"/>
    <property type="match status" value="1"/>
</dbReference>
<dbReference type="GO" id="GO:0040029">
    <property type="term" value="P:epigenetic regulation of gene expression"/>
    <property type="evidence" value="ECO:0007669"/>
    <property type="project" value="TreeGrafter"/>
</dbReference>
<reference evidence="4" key="3">
    <citation type="journal article" date="2022" name="Res Sq">
        <title>Evolution of multicellular longitudinally dividing oral cavity symbionts (Neisseriaceae).</title>
        <authorList>
            <person name="Nyongesa S."/>
            <person name="Weber P."/>
            <person name="Bernet E."/>
            <person name="Pullido F."/>
            <person name="Nieckarz M."/>
            <person name="Delaby M."/>
            <person name="Nieves C."/>
            <person name="Viehboeck T."/>
            <person name="Krause N."/>
            <person name="Rivera-Millot A."/>
            <person name="Nakamura A."/>
            <person name="Vischer N."/>
            <person name="VanNieuwenhze M."/>
            <person name="Brun Y."/>
            <person name="Cava F."/>
            <person name="Bulgheresi S."/>
            <person name="Veyrier F."/>
        </authorList>
    </citation>
    <scope>NUCLEOTIDE SEQUENCE</scope>
    <source>
        <strain evidence="4">1258/02</strain>
    </source>
</reference>
<organism evidence="4 6">
    <name type="scientific">Uruburuella suis</name>
    <dbReference type="NCBI Taxonomy" id="252130"/>
    <lineage>
        <taxon>Bacteria</taxon>
        <taxon>Pseudomonadati</taxon>
        <taxon>Pseudomonadota</taxon>
        <taxon>Betaproteobacteria</taxon>
        <taxon>Neisseriales</taxon>
        <taxon>Neisseriaceae</taxon>
        <taxon>Uruburuella</taxon>
    </lineage>
</organism>
<dbReference type="SUPFAM" id="SSF52768">
    <property type="entry name" value="Arginase/deacetylase"/>
    <property type="match status" value="1"/>
</dbReference>
<dbReference type="InterPro" id="IPR000286">
    <property type="entry name" value="HDACs"/>
</dbReference>
<dbReference type="InterPro" id="IPR023801">
    <property type="entry name" value="His_deacetylse_dom"/>
</dbReference>
<dbReference type="GO" id="GO:0004407">
    <property type="term" value="F:histone deacetylase activity"/>
    <property type="evidence" value="ECO:0007669"/>
    <property type="project" value="TreeGrafter"/>
</dbReference>
<dbReference type="PRINTS" id="PR01270">
    <property type="entry name" value="HDASUPER"/>
</dbReference>
<evidence type="ECO:0000259" key="2">
    <source>
        <dbReference type="Pfam" id="PF00850"/>
    </source>
</evidence>
<evidence type="ECO:0000313" key="3">
    <source>
        <dbReference type="EMBL" id="TCP04209.1"/>
    </source>
</evidence>
<dbReference type="CDD" id="cd11599">
    <property type="entry name" value="HDAC_classII_2"/>
    <property type="match status" value="1"/>
</dbReference>
<dbReference type="Pfam" id="PF00850">
    <property type="entry name" value="Hist_deacetyl"/>
    <property type="match status" value="1"/>
</dbReference>
<dbReference type="Proteomes" id="UP000829756">
    <property type="component" value="Chromosome"/>
</dbReference>
<reference evidence="4" key="2">
    <citation type="submission" date="2021-12" db="EMBL/GenBank/DDBJ databases">
        <authorList>
            <person name="Veyrier F.J."/>
        </authorList>
    </citation>
    <scope>NUCLEOTIDE SEQUENCE</scope>
    <source>
        <strain evidence="4">1258/02</strain>
    </source>
</reference>
<dbReference type="Proteomes" id="UP000294721">
    <property type="component" value="Unassembled WGS sequence"/>
</dbReference>
<dbReference type="PANTHER" id="PTHR10625">
    <property type="entry name" value="HISTONE DEACETYLASE HDAC1-RELATED"/>
    <property type="match status" value="1"/>
</dbReference>
<evidence type="ECO:0000313" key="4">
    <source>
        <dbReference type="EMBL" id="UOO78908.1"/>
    </source>
</evidence>
<feature type="domain" description="Histone deacetylase" evidence="2">
    <location>
        <begin position="32"/>
        <end position="317"/>
    </location>
</feature>
<evidence type="ECO:0000256" key="1">
    <source>
        <dbReference type="ARBA" id="ARBA00005947"/>
    </source>
</evidence>
<protein>
    <submittedName>
        <fullName evidence="3">Acetoin utilization deacetylase AcuC-like enzyme</fullName>
    </submittedName>
    <submittedName>
        <fullName evidence="4">Histone deacetylase family protein</fullName>
    </submittedName>
</protein>
<dbReference type="InterPro" id="IPR023696">
    <property type="entry name" value="Ureohydrolase_dom_sf"/>
</dbReference>
<dbReference type="AlphaFoldDB" id="A0AAE9GW41"/>
<evidence type="ECO:0000313" key="5">
    <source>
        <dbReference type="Proteomes" id="UP000294721"/>
    </source>
</evidence>
<keyword evidence="5" id="KW-1185">Reference proteome</keyword>
<accession>A0AAE9GW41</accession>
<dbReference type="InterPro" id="IPR037138">
    <property type="entry name" value="His_deacetylse_dom_sf"/>
</dbReference>
<evidence type="ECO:0000313" key="6">
    <source>
        <dbReference type="Proteomes" id="UP000829756"/>
    </source>
</evidence>
<dbReference type="EMBL" id="CP091507">
    <property type="protein sequence ID" value="UOO78908.1"/>
    <property type="molecule type" value="Genomic_DNA"/>
</dbReference>
<reference evidence="3 5" key="1">
    <citation type="submission" date="2019-03" db="EMBL/GenBank/DDBJ databases">
        <title>Genomic Encyclopedia of Type Strains, Phase IV (KMG-IV): sequencing the most valuable type-strain genomes for metagenomic binning, comparative biology and taxonomic classification.</title>
        <authorList>
            <person name="Goeker M."/>
        </authorList>
    </citation>
    <scope>NUCLEOTIDE SEQUENCE [LARGE SCALE GENOMIC DNA]</scope>
    <source>
        <strain evidence="3 5">DSM 17474</strain>
    </source>
</reference>